<dbReference type="GeneID" id="25734032"/>
<sequence length="155" mass="14723">MAARAGHGGTRGPAAAGGGAMLSQPSVNAGGGAGAGDAVLVPASALEAAIAAATESAPAAAGAAGWPRGVGVRGGLREVVLCRLDARVPAPLPEGAAATRLARDAGSGDYARCASVSRRHSSTGPAAAAPATPPACLGFGMDSSNARVVFGQAER</sequence>
<evidence type="ECO:0000313" key="1">
    <source>
        <dbReference type="EMBL" id="KIY91676.1"/>
    </source>
</evidence>
<reference evidence="1 2" key="1">
    <citation type="journal article" date="2013" name="BMC Genomics">
        <title>Reconstruction of the lipid metabolism for the microalga Monoraphidium neglectum from its genome sequence reveals characteristics suitable for biofuel production.</title>
        <authorList>
            <person name="Bogen C."/>
            <person name="Al-Dilaimi A."/>
            <person name="Albersmeier A."/>
            <person name="Wichmann J."/>
            <person name="Grundmann M."/>
            <person name="Rupp O."/>
            <person name="Lauersen K.J."/>
            <person name="Blifernez-Klassen O."/>
            <person name="Kalinowski J."/>
            <person name="Goesmann A."/>
            <person name="Mussgnug J.H."/>
            <person name="Kruse O."/>
        </authorList>
    </citation>
    <scope>NUCLEOTIDE SEQUENCE [LARGE SCALE GENOMIC DNA]</scope>
    <source>
        <strain evidence="1 2">SAG 48.87</strain>
    </source>
</reference>
<proteinExistence type="predicted"/>
<dbReference type="RefSeq" id="XP_013890696.1">
    <property type="nucleotide sequence ID" value="XM_014035242.1"/>
</dbReference>
<dbReference type="AlphaFoldDB" id="A0A0D2LNY8"/>
<name>A0A0D2LNY8_9CHLO</name>
<dbReference type="EMBL" id="KK106415">
    <property type="protein sequence ID" value="KIY91676.1"/>
    <property type="molecule type" value="Genomic_DNA"/>
</dbReference>
<organism evidence="1 2">
    <name type="scientific">Monoraphidium neglectum</name>
    <dbReference type="NCBI Taxonomy" id="145388"/>
    <lineage>
        <taxon>Eukaryota</taxon>
        <taxon>Viridiplantae</taxon>
        <taxon>Chlorophyta</taxon>
        <taxon>core chlorophytes</taxon>
        <taxon>Chlorophyceae</taxon>
        <taxon>CS clade</taxon>
        <taxon>Sphaeropleales</taxon>
        <taxon>Selenastraceae</taxon>
        <taxon>Monoraphidium</taxon>
    </lineage>
</organism>
<gene>
    <name evidence="1" type="ORF">MNEG_16288</name>
</gene>
<protein>
    <submittedName>
        <fullName evidence="1">Uncharacterized protein</fullName>
    </submittedName>
</protein>
<accession>A0A0D2LNY8</accession>
<evidence type="ECO:0000313" key="2">
    <source>
        <dbReference type="Proteomes" id="UP000054498"/>
    </source>
</evidence>
<dbReference type="KEGG" id="mng:MNEG_16288"/>
<dbReference type="Proteomes" id="UP000054498">
    <property type="component" value="Unassembled WGS sequence"/>
</dbReference>
<keyword evidence="2" id="KW-1185">Reference proteome</keyword>